<keyword evidence="5 9" id="KW-0812">Transmembrane</keyword>
<sequence>MSEILVLAFSFVLVAGFTCQWLASYLKVPAILFLLLSGIFVGPIFHWLNPDKQLGALLFPFVSFSVAVILFEGSMTLNFSKIKGLGSVIRNLISWGVFVTFISVAICTHFVTQTSWAISFLFASLMTVTGPTVIRPMLRILRPNANISNVLHWEGILIDPIGAILAVLVFEVLTSQGIAKGIMVGLIAFIKITFIGISFGLIGGICLGIAFKKYWIPQHLHNFAVLSVIGIIFSSANYILAESGLLAVTVMGVTLANFRDIDLEHIFNFKESLSIVLVSCLFIVLSARINFSSFWELKYQAIILFVLIQFVIRPFNVYTSSLGSDLTMSERHLISWVAPRGIIAAAVSSLFALQLESIGYADAEKLVSLTFFMIIATIVLQSLTAKTLAKKLKVAEPKPEGFLIVGANKLTQAISEQLKENRYYVCLVDEDWSSLNEAKMKGLITLWGNPISQYIAEKLDLIKIKQLLIITPHLDFNVLTAKHYRYFFEEKDIFTIQTQIPKEGQKEEKFTFKNSGRVLFNSEVTFNELESMIREGGKIKTTTLTDQFTYEKYSLMQEINYPLFAIDPAESIHVFSDKYDFKPTKDWKIIGISSSKT</sequence>
<evidence type="ECO:0000256" key="6">
    <source>
        <dbReference type="ARBA" id="ARBA00022989"/>
    </source>
</evidence>
<evidence type="ECO:0000313" key="13">
    <source>
        <dbReference type="Proteomes" id="UP000255297"/>
    </source>
</evidence>
<comment type="subcellular location">
    <subcellularLocation>
        <location evidence="1">Cell membrane</location>
        <topology evidence="1">Multi-pass membrane protein</topology>
    </subcellularLocation>
</comment>
<dbReference type="AlphaFoldDB" id="A0A378LQE8"/>
<feature type="domain" description="RCK N-terminal" evidence="11">
    <location>
        <begin position="402"/>
        <end position="495"/>
    </location>
</feature>
<keyword evidence="8 9" id="KW-0472">Membrane</keyword>
<dbReference type="GO" id="GO:0006813">
    <property type="term" value="P:potassium ion transport"/>
    <property type="evidence" value="ECO:0007669"/>
    <property type="project" value="InterPro"/>
</dbReference>
<dbReference type="InterPro" id="IPR003148">
    <property type="entry name" value="RCK_N"/>
</dbReference>
<dbReference type="InterPro" id="IPR036291">
    <property type="entry name" value="NAD(P)-bd_dom_sf"/>
</dbReference>
<name>A0A378LQE8_9GAMM</name>
<dbReference type="InterPro" id="IPR038770">
    <property type="entry name" value="Na+/solute_symporter_sf"/>
</dbReference>
<evidence type="ECO:0000256" key="3">
    <source>
        <dbReference type="ARBA" id="ARBA00022449"/>
    </source>
</evidence>
<evidence type="ECO:0000256" key="2">
    <source>
        <dbReference type="ARBA" id="ARBA00022448"/>
    </source>
</evidence>
<evidence type="ECO:0000256" key="4">
    <source>
        <dbReference type="ARBA" id="ARBA00022475"/>
    </source>
</evidence>
<feature type="transmembrane region" description="Helical" evidence="9">
    <location>
        <begin position="92"/>
        <end position="111"/>
    </location>
</feature>
<evidence type="ECO:0000256" key="8">
    <source>
        <dbReference type="ARBA" id="ARBA00023136"/>
    </source>
</evidence>
<dbReference type="SUPFAM" id="SSF51735">
    <property type="entry name" value="NAD(P)-binding Rossmann-fold domains"/>
    <property type="match status" value="1"/>
</dbReference>
<evidence type="ECO:0000256" key="5">
    <source>
        <dbReference type="ARBA" id="ARBA00022692"/>
    </source>
</evidence>
<dbReference type="EMBL" id="UGPB01000001">
    <property type="protein sequence ID" value="STY29156.1"/>
    <property type="molecule type" value="Genomic_DNA"/>
</dbReference>
<feature type="domain" description="Cation/H+ exchanger transmembrane" evidence="10">
    <location>
        <begin position="17"/>
        <end position="391"/>
    </location>
</feature>
<dbReference type="Proteomes" id="UP000255297">
    <property type="component" value="Unassembled WGS sequence"/>
</dbReference>
<keyword evidence="6 9" id="KW-1133">Transmembrane helix</keyword>
<keyword evidence="13" id="KW-1185">Reference proteome</keyword>
<dbReference type="PANTHER" id="PTHR32507">
    <property type="entry name" value="NA(+)/H(+) ANTIPORTER 1"/>
    <property type="match status" value="1"/>
</dbReference>
<feature type="transmembrane region" description="Helical" evidence="9">
    <location>
        <begin position="366"/>
        <end position="383"/>
    </location>
</feature>
<feature type="transmembrane region" description="Helical" evidence="9">
    <location>
        <begin position="150"/>
        <end position="170"/>
    </location>
</feature>
<evidence type="ECO:0000259" key="11">
    <source>
        <dbReference type="Pfam" id="PF02254"/>
    </source>
</evidence>
<dbReference type="PANTHER" id="PTHR32507:SF0">
    <property type="entry name" value="NA(+)_H(+) ANTIPORTER 2-RELATED"/>
    <property type="match status" value="1"/>
</dbReference>
<keyword evidence="4" id="KW-1003">Cell membrane</keyword>
<feature type="transmembrane region" description="Helical" evidence="9">
    <location>
        <begin position="333"/>
        <end position="354"/>
    </location>
</feature>
<protein>
    <submittedName>
        <fullName evidence="12">Sodium/hydrogen exchanger</fullName>
    </submittedName>
</protein>
<dbReference type="Gene3D" id="1.20.1530.20">
    <property type="match status" value="1"/>
</dbReference>
<dbReference type="OrthoDB" id="570124at2"/>
<gene>
    <name evidence="12" type="ORF">NCTC11532_01339</name>
</gene>
<dbReference type="GO" id="GO:0015297">
    <property type="term" value="F:antiporter activity"/>
    <property type="evidence" value="ECO:0007669"/>
    <property type="project" value="UniProtKB-KW"/>
</dbReference>
<organism evidence="12 13">
    <name type="scientific">Legionella wadsworthii</name>
    <dbReference type="NCBI Taxonomy" id="28088"/>
    <lineage>
        <taxon>Bacteria</taxon>
        <taxon>Pseudomonadati</taxon>
        <taxon>Pseudomonadota</taxon>
        <taxon>Gammaproteobacteria</taxon>
        <taxon>Legionellales</taxon>
        <taxon>Legionellaceae</taxon>
        <taxon>Legionella</taxon>
    </lineage>
</organism>
<feature type="transmembrane region" description="Helical" evidence="9">
    <location>
        <begin position="30"/>
        <end position="48"/>
    </location>
</feature>
<dbReference type="STRING" id="1122170.GCA_000701265_01147"/>
<dbReference type="Gene3D" id="3.40.50.720">
    <property type="entry name" value="NAD(P)-binding Rossmann-like Domain"/>
    <property type="match status" value="1"/>
</dbReference>
<feature type="transmembrane region" description="Helical" evidence="9">
    <location>
        <begin position="54"/>
        <end position="71"/>
    </location>
</feature>
<dbReference type="Pfam" id="PF02254">
    <property type="entry name" value="TrkA_N"/>
    <property type="match status" value="1"/>
</dbReference>
<dbReference type="RefSeq" id="WP_031566019.1">
    <property type="nucleotide sequence ID" value="NZ_CAAAIS010000010.1"/>
</dbReference>
<dbReference type="GO" id="GO:1902600">
    <property type="term" value="P:proton transmembrane transport"/>
    <property type="evidence" value="ECO:0007669"/>
    <property type="project" value="InterPro"/>
</dbReference>
<evidence type="ECO:0000256" key="7">
    <source>
        <dbReference type="ARBA" id="ARBA00023065"/>
    </source>
</evidence>
<feature type="transmembrane region" description="Helical" evidence="9">
    <location>
        <begin position="117"/>
        <end position="138"/>
    </location>
</feature>
<evidence type="ECO:0000259" key="10">
    <source>
        <dbReference type="Pfam" id="PF00999"/>
    </source>
</evidence>
<feature type="transmembrane region" description="Helical" evidence="9">
    <location>
        <begin position="6"/>
        <end position="23"/>
    </location>
</feature>
<feature type="transmembrane region" description="Helical" evidence="9">
    <location>
        <begin position="182"/>
        <end position="211"/>
    </location>
</feature>
<dbReference type="InterPro" id="IPR006153">
    <property type="entry name" value="Cation/H_exchanger_TM"/>
</dbReference>
<evidence type="ECO:0000256" key="1">
    <source>
        <dbReference type="ARBA" id="ARBA00004651"/>
    </source>
</evidence>
<proteinExistence type="predicted"/>
<dbReference type="GO" id="GO:0005886">
    <property type="term" value="C:plasma membrane"/>
    <property type="evidence" value="ECO:0007669"/>
    <property type="project" value="UniProtKB-SubCell"/>
</dbReference>
<keyword evidence="7" id="KW-0406">Ion transport</keyword>
<keyword evidence="2" id="KW-0813">Transport</keyword>
<dbReference type="Pfam" id="PF00999">
    <property type="entry name" value="Na_H_Exchanger"/>
    <property type="match status" value="1"/>
</dbReference>
<evidence type="ECO:0000313" key="12">
    <source>
        <dbReference type="EMBL" id="STY29156.1"/>
    </source>
</evidence>
<evidence type="ECO:0000256" key="9">
    <source>
        <dbReference type="SAM" id="Phobius"/>
    </source>
</evidence>
<feature type="transmembrane region" description="Helical" evidence="9">
    <location>
        <begin position="273"/>
        <end position="291"/>
    </location>
</feature>
<accession>A0A378LQE8</accession>
<reference evidence="12 13" key="1">
    <citation type="submission" date="2018-06" db="EMBL/GenBank/DDBJ databases">
        <authorList>
            <consortium name="Pathogen Informatics"/>
            <person name="Doyle S."/>
        </authorList>
    </citation>
    <scope>NUCLEOTIDE SEQUENCE [LARGE SCALE GENOMIC DNA]</scope>
    <source>
        <strain evidence="12 13">NCTC11532</strain>
    </source>
</reference>
<feature type="transmembrane region" description="Helical" evidence="9">
    <location>
        <begin position="223"/>
        <end position="239"/>
    </location>
</feature>
<keyword evidence="3" id="KW-0050">Antiport</keyword>